<dbReference type="PANTHER" id="PTHR21240:SF28">
    <property type="entry name" value="ISO-OROTATE DECARBOXYLASE (EUROFUNG)"/>
    <property type="match status" value="1"/>
</dbReference>
<dbReference type="Pfam" id="PF04909">
    <property type="entry name" value="Amidohydro_2"/>
    <property type="match status" value="1"/>
</dbReference>
<evidence type="ECO:0000259" key="2">
    <source>
        <dbReference type="Pfam" id="PF04909"/>
    </source>
</evidence>
<dbReference type="Gene3D" id="3.20.20.140">
    <property type="entry name" value="Metal-dependent hydrolases"/>
    <property type="match status" value="1"/>
</dbReference>
<evidence type="ECO:0000313" key="3">
    <source>
        <dbReference type="EMBL" id="SKB86095.1"/>
    </source>
</evidence>
<dbReference type="InterPro" id="IPR032466">
    <property type="entry name" value="Metal_Hydrolase"/>
</dbReference>
<dbReference type="Proteomes" id="UP000189818">
    <property type="component" value="Unassembled WGS sequence"/>
</dbReference>
<dbReference type="STRING" id="439228.SAMN06295920_107139"/>
<dbReference type="RefSeq" id="WP_079649236.1">
    <property type="nucleotide sequence ID" value="NZ_FUYM01000007.1"/>
</dbReference>
<organism evidence="3 4">
    <name type="scientific">Rhizorhabdus histidinilytica</name>
    <dbReference type="NCBI Taxonomy" id="439228"/>
    <lineage>
        <taxon>Bacteria</taxon>
        <taxon>Pseudomonadati</taxon>
        <taxon>Pseudomonadota</taxon>
        <taxon>Alphaproteobacteria</taxon>
        <taxon>Sphingomonadales</taxon>
        <taxon>Sphingomonadaceae</taxon>
        <taxon>Rhizorhabdus</taxon>
    </lineage>
</organism>
<keyword evidence="4" id="KW-1185">Reference proteome</keyword>
<dbReference type="InterPro" id="IPR006680">
    <property type="entry name" value="Amidohydro-rel"/>
</dbReference>
<protein>
    <submittedName>
        <fullName evidence="3">Predicted metal-dependent hydrolase, TIM-barrel fold</fullName>
    </submittedName>
</protein>
<dbReference type="OrthoDB" id="9799024at2"/>
<dbReference type="GO" id="GO:0016787">
    <property type="term" value="F:hydrolase activity"/>
    <property type="evidence" value="ECO:0007669"/>
    <property type="project" value="UniProtKB-KW"/>
</dbReference>
<dbReference type="GO" id="GO:0019748">
    <property type="term" value="P:secondary metabolic process"/>
    <property type="evidence" value="ECO:0007669"/>
    <property type="project" value="TreeGrafter"/>
</dbReference>
<dbReference type="GO" id="GO:0016831">
    <property type="term" value="F:carboxy-lyase activity"/>
    <property type="evidence" value="ECO:0007669"/>
    <property type="project" value="InterPro"/>
</dbReference>
<proteinExistence type="predicted"/>
<dbReference type="PANTHER" id="PTHR21240">
    <property type="entry name" value="2-AMINO-3-CARBOXYLMUCONATE-6-SEMIALDEHYDE DECARBOXYLASE"/>
    <property type="match status" value="1"/>
</dbReference>
<dbReference type="EMBL" id="FUYM01000007">
    <property type="protein sequence ID" value="SKB86095.1"/>
    <property type="molecule type" value="Genomic_DNA"/>
</dbReference>
<keyword evidence="3" id="KW-0378">Hydrolase</keyword>
<dbReference type="SUPFAM" id="SSF51556">
    <property type="entry name" value="Metallo-dependent hydrolases"/>
    <property type="match status" value="1"/>
</dbReference>
<reference evidence="4" key="1">
    <citation type="submission" date="2017-02" db="EMBL/GenBank/DDBJ databases">
        <authorList>
            <person name="Varghese N."/>
            <person name="Submissions S."/>
        </authorList>
    </citation>
    <scope>NUCLEOTIDE SEQUENCE [LARGE SCALE GENOMIC DNA]</scope>
    <source>
        <strain evidence="4">UM2</strain>
    </source>
</reference>
<keyword evidence="1" id="KW-0456">Lyase</keyword>
<evidence type="ECO:0000256" key="1">
    <source>
        <dbReference type="ARBA" id="ARBA00023239"/>
    </source>
</evidence>
<dbReference type="GO" id="GO:0005737">
    <property type="term" value="C:cytoplasm"/>
    <property type="evidence" value="ECO:0007669"/>
    <property type="project" value="TreeGrafter"/>
</dbReference>
<sequence length="451" mass="50887">MNLEDMVIASVDDHVIEPPTMFDRHLSKEHRALAPQYVTDELGNASWWWEHENKRTFAVGINAVVGRPKEEYGMEPMNIDQMRKGVWDAEAHIDDMNAMGQMTALMFPTFAGFDGSWFWDAKDKENTKRVMRAYNDWHIDEWCGPYPGRYFPTGLLPLWDLDATLEEMKRLVKKGSRSVFFPANPASRNRLPSVHDPVWEPMWKLANDEGIVFNCHIGTGLAPEANSDLSPISAWITAMPMAIATDAADLLHLKALLRYPNLKFALSEGGIGWVPYMLERADFTFRHHGPWVRVDFGGKLPSEVFREHFLTCFIDDHFGCDNYKAVGEDIIAYECDYPHSDCTWPHVAEDLWDNVKDLPETVIDKITHQNAYRFYGIDPVAQLGRANCTVGALRAKATHVDVSVQSKGGKDAREYAEEGAAVTAGNVAKTFVPVVTAGDVAEGRKRRKGLI</sequence>
<feature type="domain" description="Amidohydrolase-related" evidence="2">
    <location>
        <begin position="81"/>
        <end position="377"/>
    </location>
</feature>
<dbReference type="InterPro" id="IPR032465">
    <property type="entry name" value="ACMSD"/>
</dbReference>
<accession>A0A1T5EQB2</accession>
<dbReference type="AlphaFoldDB" id="A0A1T5EQB2"/>
<gene>
    <name evidence="3" type="ORF">SAMN06295920_107139</name>
</gene>
<name>A0A1T5EQB2_9SPHN</name>
<evidence type="ECO:0000313" key="4">
    <source>
        <dbReference type="Proteomes" id="UP000189818"/>
    </source>
</evidence>